<sequence>PDGQWLAAVNCFGDLYIFNLEIQRQHWFISRLDGASVTAGGFTPKNSNMLMICTSLNQVYVFDVEAKKLGEWSMHNTFVLPQRYQDFLGEVIGLAFPTSADVAIYSARAMCYIDFGMPVDKEDDKKVNSHDLSTFKKSKRKSVESRRKNFEYHTFREPVIFVGHLLKGSVLVIEKPWMQVVKGFDAQPVHRHIYGT</sequence>
<evidence type="ECO:0000313" key="2">
    <source>
        <dbReference type="Proteomes" id="UP001206925"/>
    </source>
</evidence>
<dbReference type="PANTHER" id="PTHR45086:SF1">
    <property type="entry name" value="WD REPEAT-CONTAINING PROTEIN PCN"/>
    <property type="match status" value="1"/>
</dbReference>
<proteinExistence type="predicted"/>
<dbReference type="Proteomes" id="UP001206925">
    <property type="component" value="Unassembled WGS sequence"/>
</dbReference>
<reference evidence="1" key="1">
    <citation type="submission" date="2022-06" db="EMBL/GenBank/DDBJ databases">
        <title>Uncovering the hologenomic basis of an extraordinary plant invasion.</title>
        <authorList>
            <person name="Bieker V.C."/>
            <person name="Martin M.D."/>
            <person name="Gilbert T."/>
            <person name="Hodgins K."/>
            <person name="Battlay P."/>
            <person name="Petersen B."/>
            <person name="Wilson J."/>
        </authorList>
    </citation>
    <scope>NUCLEOTIDE SEQUENCE</scope>
    <source>
        <strain evidence="1">AA19_3_7</strain>
        <tissue evidence="1">Leaf</tissue>
    </source>
</reference>
<dbReference type="SUPFAM" id="SSF50978">
    <property type="entry name" value="WD40 repeat-like"/>
    <property type="match status" value="1"/>
</dbReference>
<dbReference type="GO" id="GO:0010073">
    <property type="term" value="P:meristem maintenance"/>
    <property type="evidence" value="ECO:0007669"/>
    <property type="project" value="InterPro"/>
</dbReference>
<evidence type="ECO:0008006" key="3">
    <source>
        <dbReference type="Google" id="ProtNLM"/>
    </source>
</evidence>
<gene>
    <name evidence="1" type="ORF">M8C21_021014</name>
</gene>
<name>A0AAD5BKH1_AMBAR</name>
<feature type="non-terminal residue" evidence="1">
    <location>
        <position position="196"/>
    </location>
</feature>
<dbReference type="InterPro" id="IPR044622">
    <property type="entry name" value="PCN"/>
</dbReference>
<dbReference type="AlphaFoldDB" id="A0AAD5BKH1"/>
<dbReference type="GO" id="GO:0035266">
    <property type="term" value="P:meristem growth"/>
    <property type="evidence" value="ECO:0007669"/>
    <property type="project" value="InterPro"/>
</dbReference>
<accession>A0AAD5BKH1</accession>
<organism evidence="1 2">
    <name type="scientific">Ambrosia artemisiifolia</name>
    <name type="common">Common ragweed</name>
    <dbReference type="NCBI Taxonomy" id="4212"/>
    <lineage>
        <taxon>Eukaryota</taxon>
        <taxon>Viridiplantae</taxon>
        <taxon>Streptophyta</taxon>
        <taxon>Embryophyta</taxon>
        <taxon>Tracheophyta</taxon>
        <taxon>Spermatophyta</taxon>
        <taxon>Magnoliopsida</taxon>
        <taxon>eudicotyledons</taxon>
        <taxon>Gunneridae</taxon>
        <taxon>Pentapetalae</taxon>
        <taxon>asterids</taxon>
        <taxon>campanulids</taxon>
        <taxon>Asterales</taxon>
        <taxon>Asteraceae</taxon>
        <taxon>Asteroideae</taxon>
        <taxon>Heliantheae alliance</taxon>
        <taxon>Heliantheae</taxon>
        <taxon>Ambrosia</taxon>
    </lineage>
</organism>
<dbReference type="PANTHER" id="PTHR45086">
    <property type="entry name" value="WD REPEAT-CONTAINING PROTEIN PCN"/>
    <property type="match status" value="1"/>
</dbReference>
<dbReference type="InterPro" id="IPR036322">
    <property type="entry name" value="WD40_repeat_dom_sf"/>
</dbReference>
<dbReference type="EMBL" id="JAMZMK010012152">
    <property type="protein sequence ID" value="KAI7724816.1"/>
    <property type="molecule type" value="Genomic_DNA"/>
</dbReference>
<keyword evidence="2" id="KW-1185">Reference proteome</keyword>
<evidence type="ECO:0000313" key="1">
    <source>
        <dbReference type="EMBL" id="KAI7724816.1"/>
    </source>
</evidence>
<comment type="caution">
    <text evidence="1">The sequence shown here is derived from an EMBL/GenBank/DDBJ whole genome shotgun (WGS) entry which is preliminary data.</text>
</comment>
<protein>
    <recommendedName>
        <fullName evidence="3">Cirhin</fullName>
    </recommendedName>
</protein>